<name>A5EXE2_DICNV</name>
<dbReference type="HOGENOM" id="CLU_025574_0_2_6"/>
<dbReference type="Gene3D" id="3.30.160.60">
    <property type="entry name" value="Classic Zinc Finger"/>
    <property type="match status" value="1"/>
</dbReference>
<evidence type="ECO:0000256" key="4">
    <source>
        <dbReference type="ARBA" id="ARBA00023136"/>
    </source>
</evidence>
<keyword evidence="6 7" id="KW-0961">Cell wall biogenesis/degradation</keyword>
<dbReference type="PANTHER" id="PTHR30518:SF2">
    <property type="entry name" value="ENDOLYTIC MUREIN TRANSGLYCOSYLASE"/>
    <property type="match status" value="1"/>
</dbReference>
<dbReference type="CDD" id="cd08010">
    <property type="entry name" value="MltG_like"/>
    <property type="match status" value="1"/>
</dbReference>
<dbReference type="EMBL" id="CP000513">
    <property type="protein sequence ID" value="ABQ13363.1"/>
    <property type="molecule type" value="Genomic_DNA"/>
</dbReference>
<accession>A5EXE2</accession>
<evidence type="ECO:0000313" key="8">
    <source>
        <dbReference type="EMBL" id="ABQ13363.1"/>
    </source>
</evidence>
<dbReference type="InterPro" id="IPR003770">
    <property type="entry name" value="MLTG-like"/>
</dbReference>
<evidence type="ECO:0000256" key="5">
    <source>
        <dbReference type="ARBA" id="ARBA00023239"/>
    </source>
</evidence>
<evidence type="ECO:0000256" key="2">
    <source>
        <dbReference type="ARBA" id="ARBA00022692"/>
    </source>
</evidence>
<dbReference type="GO" id="GO:0071555">
    <property type="term" value="P:cell wall organization"/>
    <property type="evidence" value="ECO:0007669"/>
    <property type="project" value="UniProtKB-KW"/>
</dbReference>
<keyword evidence="5 7" id="KW-0456">Lyase</keyword>
<comment type="function">
    <text evidence="7">Functions as a peptidoglycan terminase that cleaves nascent peptidoglycan strands endolytically to terminate their elongation.</text>
</comment>
<dbReference type="GO" id="GO:0008932">
    <property type="term" value="F:lytic endotransglycosylase activity"/>
    <property type="evidence" value="ECO:0007669"/>
    <property type="project" value="UniProtKB-UniRule"/>
</dbReference>
<dbReference type="AlphaFoldDB" id="A5EXE2"/>
<evidence type="ECO:0000313" key="9">
    <source>
        <dbReference type="Proteomes" id="UP000000248"/>
    </source>
</evidence>
<dbReference type="eggNOG" id="COG1559">
    <property type="taxonomic scope" value="Bacteria"/>
</dbReference>
<evidence type="ECO:0000256" key="1">
    <source>
        <dbReference type="ARBA" id="ARBA00022475"/>
    </source>
</evidence>
<dbReference type="GO" id="GO:0009252">
    <property type="term" value="P:peptidoglycan biosynthetic process"/>
    <property type="evidence" value="ECO:0007669"/>
    <property type="project" value="UniProtKB-UniRule"/>
</dbReference>
<feature type="site" description="Important for catalytic activity" evidence="7">
    <location>
        <position position="218"/>
    </location>
</feature>
<dbReference type="STRING" id="246195.DNO_1212"/>
<keyword evidence="2 7" id="KW-0812">Transmembrane</keyword>
<evidence type="ECO:0000256" key="7">
    <source>
        <dbReference type="HAMAP-Rule" id="MF_02065"/>
    </source>
</evidence>
<keyword evidence="7" id="KW-0997">Cell inner membrane</keyword>
<reference evidence="8 9" key="1">
    <citation type="journal article" date="2007" name="Nat. Biotechnol.">
        <title>Genome sequence and identification of candidate vaccine antigens from the animal pathogen Dichelobacter nodosus.</title>
        <authorList>
            <person name="Myers G.S."/>
            <person name="Parker D."/>
            <person name="Al-Hasani K."/>
            <person name="Kennan R.M."/>
            <person name="Seemann T."/>
            <person name="Ren Q."/>
            <person name="Badger J.H."/>
            <person name="Selengut J.D."/>
            <person name="Deboy R.T."/>
            <person name="Tettelin H."/>
            <person name="Boyce J.D."/>
            <person name="McCarl V.P."/>
            <person name="Han X."/>
            <person name="Nelson W.C."/>
            <person name="Madupu R."/>
            <person name="Mohamoud Y."/>
            <person name="Holley T."/>
            <person name="Fedorova N."/>
            <person name="Khouri H."/>
            <person name="Bottomley S.P."/>
            <person name="Whittington R.J."/>
            <person name="Adler B."/>
            <person name="Songer J.G."/>
            <person name="Rood J.I."/>
            <person name="Paulsen I.T."/>
        </authorList>
    </citation>
    <scope>NUCLEOTIDE SEQUENCE [LARGE SCALE GENOMIC DNA]</scope>
    <source>
        <strain evidence="8 9">VCS1703A</strain>
    </source>
</reference>
<dbReference type="PANTHER" id="PTHR30518">
    <property type="entry name" value="ENDOLYTIC MUREIN TRANSGLYCOSYLASE"/>
    <property type="match status" value="1"/>
</dbReference>
<dbReference type="OrthoDB" id="9814591at2"/>
<comment type="catalytic activity">
    <reaction evidence="7">
        <text>a peptidoglycan chain = a peptidoglycan chain with N-acetyl-1,6-anhydromuramyl-[peptide] at the reducing end + a peptidoglycan chain with N-acetylglucosamine at the non-reducing end.</text>
        <dbReference type="EC" id="4.2.2.29"/>
    </reaction>
</comment>
<dbReference type="RefSeq" id="WP_012031515.1">
    <property type="nucleotide sequence ID" value="NC_009446.1"/>
</dbReference>
<gene>
    <name evidence="7" type="primary">mltG</name>
    <name evidence="8" type="ordered locus">DNO_1212</name>
</gene>
<sequence>MIAKIFRLLILFILFAGIAVVSLGYQQYNHSITHHLQPTEQDIISVRAGDTLGTIAAELAQKHDLPNPWAVKIYAKLHPEIQKIQAGDYRIHANSTVLDLLADMVAGRVIVFEFRLVEGKTFAEMMHLLAQSPELTHTLNGKSRQEIAQILGIEGDPEGWFYPDTYRYTRHSSDQELLQRLHQNMRAVLQEHWQDRDDRLPLKTPYEALILASIIEKETGVADERAQVAGVFVRRLQKKMRLQTDPSVIYGMNHYQGTITRQDLQKDTPYNTYTRLGLPPTPIAMPSEASIYAALHPDEGDALYFVADGKGGHIFSATYEAHLKAVQRYRRSQNHAR</sequence>
<dbReference type="HAMAP" id="MF_02065">
    <property type="entry name" value="MltG"/>
    <property type="match status" value="1"/>
</dbReference>
<dbReference type="NCBIfam" id="TIGR00247">
    <property type="entry name" value="endolytic transglycosylase MltG"/>
    <property type="match status" value="1"/>
</dbReference>
<proteinExistence type="inferred from homology"/>
<keyword evidence="3 7" id="KW-1133">Transmembrane helix</keyword>
<dbReference type="EC" id="4.2.2.29" evidence="7"/>
<keyword evidence="9" id="KW-1185">Reference proteome</keyword>
<keyword evidence="4 7" id="KW-0472">Membrane</keyword>
<organism evidence="8 9">
    <name type="scientific">Dichelobacter nodosus (strain VCS1703A)</name>
    <dbReference type="NCBI Taxonomy" id="246195"/>
    <lineage>
        <taxon>Bacteria</taxon>
        <taxon>Pseudomonadati</taxon>
        <taxon>Pseudomonadota</taxon>
        <taxon>Gammaproteobacteria</taxon>
        <taxon>Cardiobacteriales</taxon>
        <taxon>Cardiobacteriaceae</taxon>
        <taxon>Dichelobacter</taxon>
    </lineage>
</organism>
<keyword evidence="1 7" id="KW-1003">Cell membrane</keyword>
<dbReference type="Proteomes" id="UP000000248">
    <property type="component" value="Chromosome"/>
</dbReference>
<dbReference type="Gene3D" id="3.30.1490.480">
    <property type="entry name" value="Endolytic murein transglycosylase"/>
    <property type="match status" value="1"/>
</dbReference>
<protein>
    <recommendedName>
        <fullName evidence="7">Endolytic murein transglycosylase</fullName>
        <ecNumber evidence="7">4.2.2.29</ecNumber>
    </recommendedName>
    <alternativeName>
        <fullName evidence="7">Peptidoglycan lytic transglycosylase</fullName>
    </alternativeName>
    <alternativeName>
        <fullName evidence="7">Peptidoglycan polymerization terminase</fullName>
    </alternativeName>
</protein>
<dbReference type="KEGG" id="dno:DNO_1212"/>
<dbReference type="GO" id="GO:0005886">
    <property type="term" value="C:plasma membrane"/>
    <property type="evidence" value="ECO:0007669"/>
    <property type="project" value="UniProtKB-UniRule"/>
</dbReference>
<evidence type="ECO:0000256" key="6">
    <source>
        <dbReference type="ARBA" id="ARBA00023316"/>
    </source>
</evidence>
<comment type="similarity">
    <text evidence="7">Belongs to the transglycosylase MltG family.</text>
</comment>
<dbReference type="Pfam" id="PF02618">
    <property type="entry name" value="YceG"/>
    <property type="match status" value="1"/>
</dbReference>
<evidence type="ECO:0000256" key="3">
    <source>
        <dbReference type="ARBA" id="ARBA00022989"/>
    </source>
</evidence>